<dbReference type="STRING" id="428990.SAMN06295987_106244"/>
<keyword evidence="2" id="KW-1185">Reference proteome</keyword>
<dbReference type="RefSeq" id="WP_079731327.1">
    <property type="nucleotide sequence ID" value="NZ_FVZE01000006.1"/>
</dbReference>
<dbReference type="EMBL" id="FVZE01000006">
    <property type="protein sequence ID" value="SLK07456.1"/>
    <property type="molecule type" value="Genomic_DNA"/>
</dbReference>
<dbReference type="Proteomes" id="UP000190989">
    <property type="component" value="Unassembled WGS sequence"/>
</dbReference>
<evidence type="ECO:0000313" key="1">
    <source>
        <dbReference type="EMBL" id="SLK07456.1"/>
    </source>
</evidence>
<evidence type="ECO:0008006" key="3">
    <source>
        <dbReference type="Google" id="ProtNLM"/>
    </source>
</evidence>
<dbReference type="Pfam" id="PF04325">
    <property type="entry name" value="DUF465"/>
    <property type="match status" value="1"/>
</dbReference>
<name>A0A1U6IHF5_9SPHN</name>
<dbReference type="InterPro" id="IPR007420">
    <property type="entry name" value="DUF465"/>
</dbReference>
<organism evidence="1 2">
    <name type="scientific">Novosphingobium mathurense</name>
    <dbReference type="NCBI Taxonomy" id="428990"/>
    <lineage>
        <taxon>Bacteria</taxon>
        <taxon>Pseudomonadati</taxon>
        <taxon>Pseudomonadota</taxon>
        <taxon>Alphaproteobacteria</taxon>
        <taxon>Sphingomonadales</taxon>
        <taxon>Sphingomonadaceae</taxon>
        <taxon>Novosphingobium</taxon>
    </lineage>
</organism>
<dbReference type="Gene3D" id="6.10.280.50">
    <property type="match status" value="1"/>
</dbReference>
<evidence type="ECO:0000313" key="2">
    <source>
        <dbReference type="Proteomes" id="UP000190989"/>
    </source>
</evidence>
<protein>
    <recommendedName>
        <fullName evidence="3">DUF465 domain-containing protein</fullName>
    </recommendedName>
</protein>
<reference evidence="2" key="1">
    <citation type="submission" date="2017-02" db="EMBL/GenBank/DDBJ databases">
        <authorList>
            <person name="Varghese N."/>
            <person name="Submissions S."/>
        </authorList>
    </citation>
    <scope>NUCLEOTIDE SEQUENCE [LARGE SCALE GENOMIC DNA]</scope>
    <source>
        <strain evidence="2">SM117</strain>
    </source>
</reference>
<gene>
    <name evidence="1" type="ORF">SAMN06295987_106244</name>
</gene>
<accession>A0A1U6IHF5</accession>
<sequence length="51" mass="5934">MDSSHVSALQLKHAGIERRLHDEMTRPLPDNALIQSLKKRKLRLKEEIARC</sequence>
<proteinExistence type="predicted"/>
<dbReference type="AlphaFoldDB" id="A0A1U6IHF5"/>
<dbReference type="InterPro" id="IPR038444">
    <property type="entry name" value="DUF465_sf"/>
</dbReference>